<sequence>MNTFASFIVKETKHILRDSRTMMILFGIPMVMMLLFGFAISTDVRNVRTVAVLSSTDNLTQRIIQQLDASEYFTVTHRVATPAEAEQLIRNQQADMAVVFAPNVANHRYDGTAKVQLIADAADPNMAIQRTSYAERIIAGALVGSSMQPSVNLRMLYNPQMKSTYNFVPGIMGLLLMIICAMMTSVSIVREKERGTMEVLLVSPVRPVMIILAKAVPYLVLSVIILVMILLLSVYLLGVPVAGSLFWIFALSLLYIFLSLALGLLISILVRTQVAAMLVSGVVFLLPNLLLSGMIFPVESMPEILQYMTAAIPGRWYIAAMRKLMIMGVDVGSVRQELTILSAMTAVLLLIALGKFNKRLDV</sequence>
<dbReference type="eggNOG" id="COG0842">
    <property type="taxonomic scope" value="Bacteria"/>
</dbReference>
<comment type="caution">
    <text evidence="10">The sequence shown here is derived from an EMBL/GenBank/DDBJ whole genome shotgun (WGS) entry which is preliminary data.</text>
</comment>
<feature type="transmembrane region" description="Helical" evidence="8">
    <location>
        <begin position="216"/>
        <end position="238"/>
    </location>
</feature>
<dbReference type="InterPro" id="IPR051449">
    <property type="entry name" value="ABC-2_transporter_component"/>
</dbReference>
<name>E0NVL2_9BACT</name>
<evidence type="ECO:0000256" key="5">
    <source>
        <dbReference type="ARBA" id="ARBA00022692"/>
    </source>
</evidence>
<evidence type="ECO:0000313" key="11">
    <source>
        <dbReference type="Proteomes" id="UP000004394"/>
    </source>
</evidence>
<keyword evidence="6 8" id="KW-1133">Transmembrane helix</keyword>
<dbReference type="InterPro" id="IPR000412">
    <property type="entry name" value="ABC_2_transport"/>
</dbReference>
<dbReference type="GO" id="GO:0140359">
    <property type="term" value="F:ABC-type transporter activity"/>
    <property type="evidence" value="ECO:0007669"/>
    <property type="project" value="InterPro"/>
</dbReference>
<dbReference type="PROSITE" id="PS51012">
    <property type="entry name" value="ABC_TM2"/>
    <property type="match status" value="1"/>
</dbReference>
<evidence type="ECO:0000313" key="10">
    <source>
        <dbReference type="EMBL" id="EFM00946.1"/>
    </source>
</evidence>
<keyword evidence="11" id="KW-1185">Reference proteome</keyword>
<comment type="subcellular location">
    <subcellularLocation>
        <location evidence="1 8">Cell membrane</location>
        <topology evidence="1 8">Multi-pass membrane protein</topology>
    </subcellularLocation>
</comment>
<evidence type="ECO:0000256" key="7">
    <source>
        <dbReference type="ARBA" id="ARBA00023136"/>
    </source>
</evidence>
<reference evidence="10" key="1">
    <citation type="submission" date="2010-07" db="EMBL/GenBank/DDBJ databases">
        <authorList>
            <person name="Muzny D."/>
            <person name="Qin X."/>
            <person name="Deng J."/>
            <person name="Jiang H."/>
            <person name="Liu Y."/>
            <person name="Qu J."/>
            <person name="Song X.-Z."/>
            <person name="Zhang L."/>
            <person name="Thornton R."/>
            <person name="Coyle M."/>
            <person name="Francisco L."/>
            <person name="Jackson L."/>
            <person name="Javaid M."/>
            <person name="Korchina V."/>
            <person name="Kovar C."/>
            <person name="Mata R."/>
            <person name="Mathew T."/>
            <person name="Ngo R."/>
            <person name="Nguyen L."/>
            <person name="Nguyen N."/>
            <person name="Okwuonu G."/>
            <person name="Ongeri F."/>
            <person name="Pham C."/>
            <person name="Simmons D."/>
            <person name="Wilczek-Boney K."/>
            <person name="Hale W."/>
            <person name="Jakkamsetti A."/>
            <person name="Pham P."/>
            <person name="Ruth R."/>
            <person name="San Lucas F."/>
            <person name="Warren J."/>
            <person name="Zhang J."/>
            <person name="Zhao Z."/>
            <person name="Zhou C."/>
            <person name="Zhu D."/>
            <person name="Lee S."/>
            <person name="Bess C."/>
            <person name="Blankenburg K."/>
            <person name="Forbes L."/>
            <person name="Fu Q."/>
            <person name="Gubbala S."/>
            <person name="Hirani K."/>
            <person name="Jayaseelan J.C."/>
            <person name="Lara F."/>
            <person name="Munidasa M."/>
            <person name="Palculict T."/>
            <person name="Patil S."/>
            <person name="Pu L.-L."/>
            <person name="Saada N."/>
            <person name="Tang L."/>
            <person name="Weissenberger G."/>
            <person name="Zhu Y."/>
            <person name="Hemphill L."/>
            <person name="Shang Y."/>
            <person name="Youmans B."/>
            <person name="Ayvaz T."/>
            <person name="Ross M."/>
            <person name="Santibanez J."/>
            <person name="Aqrawi P."/>
            <person name="Gross S."/>
            <person name="Joshi V."/>
            <person name="Fowler G."/>
            <person name="Nazareth L."/>
            <person name="Reid J."/>
            <person name="Worley K."/>
            <person name="Petrosino J."/>
            <person name="Highlander S."/>
            <person name="Gibbs R."/>
        </authorList>
    </citation>
    <scope>NUCLEOTIDE SEQUENCE [LARGE SCALE GENOMIC DNA]</scope>
    <source>
        <strain evidence="10">DSM 16973</strain>
    </source>
</reference>
<feature type="transmembrane region" description="Helical" evidence="8">
    <location>
        <begin position="338"/>
        <end position="356"/>
    </location>
</feature>
<feature type="transmembrane region" description="Helical" evidence="8">
    <location>
        <begin position="277"/>
        <end position="298"/>
    </location>
</feature>
<dbReference type="EMBL" id="AEEI01000061">
    <property type="protein sequence ID" value="EFM00946.1"/>
    <property type="molecule type" value="Genomic_DNA"/>
</dbReference>
<feature type="transmembrane region" description="Helical" evidence="8">
    <location>
        <begin position="21"/>
        <end position="40"/>
    </location>
</feature>
<keyword evidence="3 8" id="KW-0813">Transport</keyword>
<proteinExistence type="inferred from homology"/>
<feature type="transmembrane region" description="Helical" evidence="8">
    <location>
        <begin position="244"/>
        <end position="270"/>
    </location>
</feature>
<feature type="domain" description="ABC transmembrane type-2" evidence="9">
    <location>
        <begin position="115"/>
        <end position="359"/>
    </location>
</feature>
<organism evidence="10 11">
    <name type="scientific">Hoylesella marshii DSM 16973 = JCM 13450</name>
    <dbReference type="NCBI Taxonomy" id="862515"/>
    <lineage>
        <taxon>Bacteria</taxon>
        <taxon>Pseudomonadati</taxon>
        <taxon>Bacteroidota</taxon>
        <taxon>Bacteroidia</taxon>
        <taxon>Bacteroidales</taxon>
        <taxon>Prevotellaceae</taxon>
        <taxon>Hoylesella</taxon>
    </lineage>
</organism>
<evidence type="ECO:0000256" key="8">
    <source>
        <dbReference type="RuleBase" id="RU361157"/>
    </source>
</evidence>
<comment type="similarity">
    <text evidence="2 8">Belongs to the ABC-2 integral membrane protein family.</text>
</comment>
<keyword evidence="5 8" id="KW-0812">Transmembrane</keyword>
<gene>
    <name evidence="10" type="ORF">HMPREF0658_2217</name>
</gene>
<dbReference type="PANTHER" id="PTHR30294">
    <property type="entry name" value="MEMBRANE COMPONENT OF ABC TRANSPORTER YHHJ-RELATED"/>
    <property type="match status" value="1"/>
</dbReference>
<dbReference type="OrthoDB" id="9808686at2"/>
<dbReference type="RefSeq" id="WP_006950618.1">
    <property type="nucleotide sequence ID" value="NZ_BAJI01000040.1"/>
</dbReference>
<keyword evidence="7 8" id="KW-0472">Membrane</keyword>
<evidence type="ECO:0000256" key="2">
    <source>
        <dbReference type="ARBA" id="ARBA00007783"/>
    </source>
</evidence>
<protein>
    <recommendedName>
        <fullName evidence="8">Transport permease protein</fullName>
    </recommendedName>
</protein>
<keyword evidence="4 8" id="KW-1003">Cell membrane</keyword>
<evidence type="ECO:0000256" key="6">
    <source>
        <dbReference type="ARBA" id="ARBA00022989"/>
    </source>
</evidence>
<evidence type="ECO:0000259" key="9">
    <source>
        <dbReference type="PROSITE" id="PS51012"/>
    </source>
</evidence>
<dbReference type="GO" id="GO:0043190">
    <property type="term" value="C:ATP-binding cassette (ABC) transporter complex"/>
    <property type="evidence" value="ECO:0007669"/>
    <property type="project" value="InterPro"/>
</dbReference>
<dbReference type="Pfam" id="PF12698">
    <property type="entry name" value="ABC2_membrane_3"/>
    <property type="match status" value="1"/>
</dbReference>
<evidence type="ECO:0000256" key="1">
    <source>
        <dbReference type="ARBA" id="ARBA00004651"/>
    </source>
</evidence>
<dbReference type="STRING" id="862515.HMPREF0658_2217"/>
<dbReference type="HOGENOM" id="CLU_039483_8_3_10"/>
<dbReference type="Proteomes" id="UP000004394">
    <property type="component" value="Unassembled WGS sequence"/>
</dbReference>
<dbReference type="InterPro" id="IPR047817">
    <property type="entry name" value="ABC2_TM_bact-type"/>
</dbReference>
<dbReference type="PRINTS" id="PR00164">
    <property type="entry name" value="ABC2TRNSPORT"/>
</dbReference>
<dbReference type="InterPro" id="IPR013525">
    <property type="entry name" value="ABC2_TM"/>
</dbReference>
<evidence type="ECO:0000256" key="3">
    <source>
        <dbReference type="ARBA" id="ARBA00022448"/>
    </source>
</evidence>
<dbReference type="AlphaFoldDB" id="E0NVL2"/>
<accession>E0NVL2</accession>
<evidence type="ECO:0000256" key="4">
    <source>
        <dbReference type="ARBA" id="ARBA00022475"/>
    </source>
</evidence>
<dbReference type="PANTHER" id="PTHR30294:SF29">
    <property type="entry name" value="MULTIDRUG ABC TRANSPORTER PERMEASE YBHS-RELATED"/>
    <property type="match status" value="1"/>
</dbReference>
<feature type="transmembrane region" description="Helical" evidence="8">
    <location>
        <begin position="167"/>
        <end position="189"/>
    </location>
</feature>
<dbReference type="BioCyc" id="PMAR862515-HMP:GMOO-2250-MONOMER"/>